<dbReference type="AlphaFoldDB" id="A0A4R5VJT3"/>
<feature type="compositionally biased region" description="Acidic residues" evidence="1">
    <location>
        <begin position="56"/>
        <end position="73"/>
    </location>
</feature>
<comment type="caution">
    <text evidence="2">The sequence shown here is derived from an EMBL/GenBank/DDBJ whole genome shotgun (WGS) entry which is preliminary data.</text>
</comment>
<evidence type="ECO:0000313" key="2">
    <source>
        <dbReference type="EMBL" id="TDK58139.1"/>
    </source>
</evidence>
<proteinExistence type="predicted"/>
<name>A0A4R5VJT3_9BACI</name>
<protein>
    <submittedName>
        <fullName evidence="2">Uncharacterized protein</fullName>
    </submittedName>
</protein>
<dbReference type="Proteomes" id="UP000295132">
    <property type="component" value="Unassembled WGS sequence"/>
</dbReference>
<organism evidence="2 3">
    <name type="scientific">Bacillus salipaludis</name>
    <dbReference type="NCBI Taxonomy" id="2547811"/>
    <lineage>
        <taxon>Bacteria</taxon>
        <taxon>Bacillati</taxon>
        <taxon>Bacillota</taxon>
        <taxon>Bacilli</taxon>
        <taxon>Bacillales</taxon>
        <taxon>Bacillaceae</taxon>
        <taxon>Bacillus</taxon>
    </lineage>
</organism>
<accession>A0A4R5VJT3</accession>
<evidence type="ECO:0000313" key="3">
    <source>
        <dbReference type="Proteomes" id="UP000295132"/>
    </source>
</evidence>
<dbReference type="EMBL" id="SMYO01000017">
    <property type="protein sequence ID" value="TDK58139.1"/>
    <property type="molecule type" value="Genomic_DNA"/>
</dbReference>
<reference evidence="2 3" key="1">
    <citation type="submission" date="2019-03" db="EMBL/GenBank/DDBJ databases">
        <title>Bacillus niacini sp. nov. a Nicotinate-Metabolizing Mesophile Isolated from Soil.</title>
        <authorList>
            <person name="Zhang G."/>
        </authorList>
    </citation>
    <scope>NUCLEOTIDE SEQUENCE [LARGE SCALE GENOMIC DNA]</scope>
    <source>
        <strain evidence="2 3">WN066</strain>
    </source>
</reference>
<gene>
    <name evidence="2" type="ORF">E2K98_24800</name>
</gene>
<sequence>MIYPLILLIILILVIFVYIRKDKDQIFDSFSLGEFLKNNNLVNENKSIVSQINDFFDTDSDDGDGSDTDDGGE</sequence>
<feature type="region of interest" description="Disordered" evidence="1">
    <location>
        <begin position="54"/>
        <end position="73"/>
    </location>
</feature>
<evidence type="ECO:0000256" key="1">
    <source>
        <dbReference type="SAM" id="MobiDB-lite"/>
    </source>
</evidence>
<dbReference type="RefSeq" id="WP_133338970.1">
    <property type="nucleotide sequence ID" value="NZ_SMYO01000017.1"/>
</dbReference>